<keyword evidence="3" id="KW-1185">Reference proteome</keyword>
<dbReference type="OrthoDB" id="8806090at2759"/>
<comment type="caution">
    <text evidence="2">The sequence shown here is derived from an EMBL/GenBank/DDBJ whole genome shotgun (WGS) entry which is preliminary data.</text>
</comment>
<proteinExistence type="predicted"/>
<feature type="region of interest" description="Disordered" evidence="1">
    <location>
        <begin position="245"/>
        <end position="264"/>
    </location>
</feature>
<accession>A0A6A5ETB7</accession>
<sequence length="543" mass="61646">MQMQDTIPDHTADQEDLTAFISQNQYSPMPTFLEKMMEIVPRALPNIPESIHSAIIDRIVNAGGFTSIKELRYVKEDDFADLLPLVRRRQLLEVFQIESKVITVNLEIVPSSTTEVSSNCLSIISPSRSEDSPSASQPVRKTWPESFKVPWDLMPAEICTAISSCKRPSPGARRQMVRIMSDEMRKYELNPTRAQCLVVCRNIVHQYPESFADQRDNGQLLDGGYASLLIQVKNRIENLNRASSFHQHRSASHGQKRGPTDTYGCTRFQPSLPTEETEDTMETKRQQLEEIYSQDGTAGAERPQVKKLMDSTFYLQRSHINVVPTPTIATLKAKWPYLFSHKGLYSHFELLTDIPVLRSLDLAMEECGKVIVEMFKTKPTNARMKEVLRQLDDDVELSYQVIHLLLSHFSEDVSGLIVLADGYATAADLESSLSLPATPRLILLGETGSRFQRWMLSIEGQIVCEGIQSTFVTGLASFFSCFYIFNLQYQEEAACTLEFIQRRFVGINPEKGTKAAKGKKRRTVNSHVASLLRRLMDFQWDFI</sequence>
<dbReference type="Proteomes" id="UP000465112">
    <property type="component" value="Chromosome 3"/>
</dbReference>
<evidence type="ECO:0000313" key="3">
    <source>
        <dbReference type="Proteomes" id="UP000465112"/>
    </source>
</evidence>
<dbReference type="EMBL" id="VHII01000003">
    <property type="protein sequence ID" value="KAF1392521.1"/>
    <property type="molecule type" value="Genomic_DNA"/>
</dbReference>
<dbReference type="PANTHER" id="PTHR31025:SF30">
    <property type="entry name" value="SI:DKEY-15H8.17"/>
    <property type="match status" value="1"/>
</dbReference>
<evidence type="ECO:0000313" key="2">
    <source>
        <dbReference type="EMBL" id="KAF1392521.1"/>
    </source>
</evidence>
<feature type="compositionally biased region" description="Basic residues" evidence="1">
    <location>
        <begin position="246"/>
        <end position="256"/>
    </location>
</feature>
<evidence type="ECO:0000256" key="1">
    <source>
        <dbReference type="SAM" id="MobiDB-lite"/>
    </source>
</evidence>
<name>A0A6A5ETB7_PERFL</name>
<protein>
    <submittedName>
        <fullName evidence="2">Uncharacterized protein</fullName>
    </submittedName>
</protein>
<organism evidence="2 3">
    <name type="scientific">Perca fluviatilis</name>
    <name type="common">European perch</name>
    <dbReference type="NCBI Taxonomy" id="8168"/>
    <lineage>
        <taxon>Eukaryota</taxon>
        <taxon>Metazoa</taxon>
        <taxon>Chordata</taxon>
        <taxon>Craniata</taxon>
        <taxon>Vertebrata</taxon>
        <taxon>Euteleostomi</taxon>
        <taxon>Actinopterygii</taxon>
        <taxon>Neopterygii</taxon>
        <taxon>Teleostei</taxon>
        <taxon>Neoteleostei</taxon>
        <taxon>Acanthomorphata</taxon>
        <taxon>Eupercaria</taxon>
        <taxon>Perciformes</taxon>
        <taxon>Percoidei</taxon>
        <taxon>Percidae</taxon>
        <taxon>Percinae</taxon>
        <taxon>Perca</taxon>
    </lineage>
</organism>
<dbReference type="AlphaFoldDB" id="A0A6A5ETB7"/>
<reference evidence="2 3" key="1">
    <citation type="submission" date="2019-06" db="EMBL/GenBank/DDBJ databases">
        <title>A chromosome-scale genome assembly of the European perch, Perca fluviatilis.</title>
        <authorList>
            <person name="Roques C."/>
            <person name="Zahm M."/>
            <person name="Cabau C."/>
            <person name="Klopp C."/>
            <person name="Bouchez O."/>
            <person name="Donnadieu C."/>
            <person name="Kuhl H."/>
            <person name="Gislard M."/>
            <person name="Guendouz S."/>
            <person name="Journot L."/>
            <person name="Haffray P."/>
            <person name="Bestin A."/>
            <person name="Morvezen R."/>
            <person name="Feron R."/>
            <person name="Wen M."/>
            <person name="Jouanno E."/>
            <person name="Herpin A."/>
            <person name="Schartl M."/>
            <person name="Postlethwait J."/>
            <person name="Schaerlinger B."/>
            <person name="Chardard D."/>
            <person name="Lecocq T."/>
            <person name="Poncet C."/>
            <person name="Jaffrelo L."/>
            <person name="Lampietro C."/>
            <person name="Guiguen Y."/>
        </authorList>
    </citation>
    <scope>NUCLEOTIDE SEQUENCE [LARGE SCALE GENOMIC DNA]</scope>
    <source>
        <tissue evidence="2">Blood</tissue>
    </source>
</reference>
<gene>
    <name evidence="2" type="ORF">PFLUV_G00028880</name>
</gene>
<dbReference type="PANTHER" id="PTHR31025">
    <property type="entry name" value="SI:CH211-196P9.1-RELATED"/>
    <property type="match status" value="1"/>
</dbReference>